<accession>A0A168M4K0</accession>
<organism evidence="1">
    <name type="scientific">Absidia glauca</name>
    <name type="common">Pin mould</name>
    <dbReference type="NCBI Taxonomy" id="4829"/>
    <lineage>
        <taxon>Eukaryota</taxon>
        <taxon>Fungi</taxon>
        <taxon>Fungi incertae sedis</taxon>
        <taxon>Mucoromycota</taxon>
        <taxon>Mucoromycotina</taxon>
        <taxon>Mucoromycetes</taxon>
        <taxon>Mucorales</taxon>
        <taxon>Cunninghamellaceae</taxon>
        <taxon>Absidia</taxon>
    </lineage>
</organism>
<proteinExistence type="predicted"/>
<reference evidence="1" key="1">
    <citation type="submission" date="2016-04" db="EMBL/GenBank/DDBJ databases">
        <authorList>
            <person name="Evans L.H."/>
            <person name="Alamgir A."/>
            <person name="Owens N."/>
            <person name="Weber N.D."/>
            <person name="Virtaneva K."/>
            <person name="Barbian K."/>
            <person name="Babar A."/>
            <person name="Rosenke K."/>
        </authorList>
    </citation>
    <scope>NUCLEOTIDE SEQUENCE [LARGE SCALE GENOMIC DNA]</scope>
    <source>
        <strain evidence="1">CBS 101.48</strain>
    </source>
</reference>
<sequence>MLQTEAQEHDPAHTLLQQCVPMHSGFKPRWAIRLSFLPSYHFAPSSPRHHFFASIVILFTPQRQTNERTSKRTNER</sequence>
<evidence type="ECO:0000313" key="2">
    <source>
        <dbReference type="Proteomes" id="UP000078561"/>
    </source>
</evidence>
<name>A0A168M4K0_ABSGL</name>
<evidence type="ECO:0008006" key="3">
    <source>
        <dbReference type="Google" id="ProtNLM"/>
    </source>
</evidence>
<dbReference type="InParanoid" id="A0A168M4K0"/>
<dbReference type="AlphaFoldDB" id="A0A168M4K0"/>
<keyword evidence="2" id="KW-1185">Reference proteome</keyword>
<evidence type="ECO:0000313" key="1">
    <source>
        <dbReference type="EMBL" id="SAL97936.1"/>
    </source>
</evidence>
<dbReference type="EMBL" id="LT552047">
    <property type="protein sequence ID" value="SAL97936.1"/>
    <property type="molecule type" value="Genomic_DNA"/>
</dbReference>
<dbReference type="Proteomes" id="UP000078561">
    <property type="component" value="Unassembled WGS sequence"/>
</dbReference>
<gene>
    <name evidence="1" type="primary">ABSGL_03463.1 scaffold 4609</name>
</gene>
<protein>
    <recommendedName>
        <fullName evidence="3">Ndc10 domain-containing protein</fullName>
    </recommendedName>
</protein>